<dbReference type="SUPFAM" id="SSF51445">
    <property type="entry name" value="(Trans)glycosidases"/>
    <property type="match status" value="1"/>
</dbReference>
<dbReference type="PROSITE" id="PS50231">
    <property type="entry name" value="RICIN_B_LECTIN"/>
    <property type="match status" value="1"/>
</dbReference>
<dbReference type="EMBL" id="JACLYU010000031">
    <property type="protein sequence ID" value="MBM6700419.1"/>
    <property type="molecule type" value="Genomic_DNA"/>
</dbReference>
<name>A0A938WY38_9BIFI</name>
<dbReference type="PANTHER" id="PTHR42767:SF1">
    <property type="entry name" value="ENDO-BETA-1,6-GALACTANASE-LIKE DOMAIN-CONTAINING PROTEIN"/>
    <property type="match status" value="1"/>
</dbReference>
<dbReference type="InterPro" id="IPR008979">
    <property type="entry name" value="Galactose-bd-like_sf"/>
</dbReference>
<dbReference type="SUPFAM" id="SSF50370">
    <property type="entry name" value="Ricin B-like lectins"/>
    <property type="match status" value="1"/>
</dbReference>
<dbReference type="Gene3D" id="2.60.40.3630">
    <property type="match status" value="1"/>
</dbReference>
<dbReference type="PROSITE" id="PS50022">
    <property type="entry name" value="FA58C_3"/>
    <property type="match status" value="1"/>
</dbReference>
<dbReference type="Pfam" id="PF14200">
    <property type="entry name" value="RicinB_lectin_2"/>
    <property type="match status" value="1"/>
</dbReference>
<evidence type="ECO:0000259" key="4">
    <source>
        <dbReference type="PROSITE" id="PS50022"/>
    </source>
</evidence>
<sequence>MTRTTKLRASVAAAAAAATLATGALLPSGALAAQAAAPETTVVTPNPWYANGPFQGWGTSLAWLANATGNYGEEGSITTSSGDAAADQKALEYGKQLRNDFYEAIFGEEGLDLNMARYNIGGGNATDVAYGFPFMRQGAAVPGYWADTIDGVEATQANKDKVAAAFDPTDDSDYDWSKGSAQEWWLKHGVETGDIDHIETFANSAPWFLTNSGYATGNFNAGDNNVKDATKFGQYMAHVTDHLNDEVKKIDPDAKIATVEPLNESETSYWGTTRTRADKPDLVGDTGSGISQETFDYYWNKYFADKNKSVTPYGHGVKKAQEGMHVDSQTAQKIIKQIAETLKAEGNTDTVVSATDATDSGQFVDSYNKYSQDTRDAIGQYNTHSYGTSKQRVARDIAQGDDKNMSMSEVDASFQSGGFDPFNTDFSNGLGMAKKINSDVYALQSKDFTFWQVVEDLYNMATGTTDINGTTAKVKGENTNWGTVLIDFDCNVAGKDGKLYSERAYRNNGDSTEGIAPCSVLANTKYNAVRAYTKFVHEGDSVIANNATGKNFTVSNKDGKQTVIHTNDSSKPETLVIDLSKYATIADDASGTAYLTTAPAEKGKATEATIAKMNETSNVKQSADAVTIDAKAKTATVTVPAKSIMSVQLTGVSGVADSAKAVADNGGIYQIVGEQSGRAVAAKASGDSAISLADLATDEASAKAQSWTFTPIDMSEATRSSLRAYTITNGGKTLVVEPVKNDKGEITSYVNKLVDSSTVTATDPVARWILNTEDGSTWQLVNASAKRSMDVDGSNTAAGTKVGLWESSAGRNQTFTLRSTTPTGAKAVNVQVNLKGDVAAALPETVTPYYTWGTGAPAAVTWNDVTDQVDTATEGTYTVTGTATDIFGNEFAVTATVYVGPFTVVDPVSVTVLPGTSWEAIQQAVAGVEIHAHVGASEAVTLDQTAYPVSWDWNDEVQKALAEAQAGGTVTVNGSVKLAGDDAKASPVTLTVFVTDAVPVNVADVGTNLTVSSQESGKANEWKKLTDGDFSTPAWSTWQSGTNTMDPTPTATVDFGSTVRKVSSMTITYTESNPKSVKAEYFDGKDWKQFGETVDSPFGTVTFSVDKPVEATKVRIVNECSTSTYMKATEIQVFATPVPGETKNVADTGSNLTVTGQQTEYGKKDQWKKLTDGDTSAEAWITWRANGADYDLHPTATVNFGNTTEQVGKVTITYLDKAPISVKAEYTADGTTWQPFGETVNNPSGTVTFSVDQPVAAKQVRIVNDCSDGRYMNASEIQVFAVSNVTLTPQPASDATLGALRLDGENISKDFDPSKTEYTVTLPLGAESNPKVQAYARDNAATVAVDMQGVENGLGGKAVITVTSADGRHTSTTTVNFNVATLTGIKLGGTLAKTKYRIGEKLDLTGLTVTAVYSDGTTSNVALDDSQLAVLGFDSTTAGTKTVTVSYRGKSATFQVTVQPDHDESGPGATPQQPAGQTPALSQTGAAVTGVAALAILAALGAAIALRFRRA</sequence>
<organism evidence="5 6">
    <name type="scientific">Bifidobacterium pullorum subsp. saeculare</name>
    <dbReference type="NCBI Taxonomy" id="78257"/>
    <lineage>
        <taxon>Bacteria</taxon>
        <taxon>Bacillati</taxon>
        <taxon>Actinomycetota</taxon>
        <taxon>Actinomycetes</taxon>
        <taxon>Bifidobacteriales</taxon>
        <taxon>Bifidobacteriaceae</taxon>
        <taxon>Bifidobacterium</taxon>
    </lineage>
</organism>
<dbReference type="CDD" id="cd00161">
    <property type="entry name" value="beta-trefoil_Ricin-like"/>
    <property type="match status" value="1"/>
</dbReference>
<dbReference type="PANTHER" id="PTHR42767">
    <property type="entry name" value="ENDO-BETA-1,6-GALACTANASE"/>
    <property type="match status" value="1"/>
</dbReference>
<dbReference type="InterPro" id="IPR011081">
    <property type="entry name" value="Big_4"/>
</dbReference>
<dbReference type="Gene3D" id="2.80.10.50">
    <property type="match status" value="1"/>
</dbReference>
<dbReference type="InterPro" id="IPR035992">
    <property type="entry name" value="Ricin_B-like_lectins"/>
</dbReference>
<dbReference type="Gene3D" id="3.20.20.80">
    <property type="entry name" value="Glycosidases"/>
    <property type="match status" value="2"/>
</dbReference>
<feature type="transmembrane region" description="Helical" evidence="2">
    <location>
        <begin position="1486"/>
        <end position="1506"/>
    </location>
</feature>
<dbReference type="Proteomes" id="UP000718821">
    <property type="component" value="Unassembled WGS sequence"/>
</dbReference>
<feature type="compositionally biased region" description="Polar residues" evidence="1">
    <location>
        <begin position="1470"/>
        <end position="1481"/>
    </location>
</feature>
<keyword evidence="6" id="KW-1185">Reference proteome</keyword>
<dbReference type="InterPro" id="IPR000772">
    <property type="entry name" value="Ricin_B_lectin"/>
</dbReference>
<evidence type="ECO:0000313" key="6">
    <source>
        <dbReference type="Proteomes" id="UP000718821"/>
    </source>
</evidence>
<keyword evidence="2" id="KW-1133">Transmembrane helix</keyword>
<dbReference type="InterPro" id="IPR039743">
    <property type="entry name" value="6GAL/EXGAL"/>
</dbReference>
<dbReference type="InterPro" id="IPR017853">
    <property type="entry name" value="GH"/>
</dbReference>
<comment type="caution">
    <text evidence="5">The sequence shown here is derived from an EMBL/GenBank/DDBJ whole genome shotgun (WGS) entry which is preliminary data.</text>
</comment>
<feature type="domain" description="F5/8 type C" evidence="4">
    <location>
        <begin position="1134"/>
        <end position="1282"/>
    </location>
</feature>
<dbReference type="Pfam" id="PF07523">
    <property type="entry name" value="Big_3"/>
    <property type="match status" value="1"/>
</dbReference>
<gene>
    <name evidence="5" type="ORF">H7U32_08970</name>
</gene>
<dbReference type="SUPFAM" id="SSF49785">
    <property type="entry name" value="Galactose-binding domain-like"/>
    <property type="match status" value="2"/>
</dbReference>
<dbReference type="Pfam" id="PF07532">
    <property type="entry name" value="Big_4"/>
    <property type="match status" value="1"/>
</dbReference>
<dbReference type="Gene3D" id="2.60.120.260">
    <property type="entry name" value="Galactose-binding domain-like"/>
    <property type="match status" value="2"/>
</dbReference>
<dbReference type="GO" id="GO:0004553">
    <property type="term" value="F:hydrolase activity, hydrolyzing O-glycosyl compounds"/>
    <property type="evidence" value="ECO:0007669"/>
    <property type="project" value="InterPro"/>
</dbReference>
<evidence type="ECO:0000256" key="1">
    <source>
        <dbReference type="SAM" id="MobiDB-lite"/>
    </source>
</evidence>
<evidence type="ECO:0000313" key="5">
    <source>
        <dbReference type="EMBL" id="MBM6700419.1"/>
    </source>
</evidence>
<reference evidence="5" key="2">
    <citation type="journal article" date="2021" name="Sci. Rep.">
        <title>The distribution of antibiotic resistance genes in chicken gut microbiota commensals.</title>
        <authorList>
            <person name="Juricova H."/>
            <person name="Matiasovicova J."/>
            <person name="Kubasova T."/>
            <person name="Cejkova D."/>
            <person name="Rychlik I."/>
        </authorList>
    </citation>
    <scope>NUCLEOTIDE SEQUENCE</scope>
    <source>
        <strain evidence="5">An836</strain>
    </source>
</reference>
<keyword evidence="2" id="KW-0472">Membrane</keyword>
<evidence type="ECO:0000256" key="3">
    <source>
        <dbReference type="SAM" id="SignalP"/>
    </source>
</evidence>
<feature type="signal peptide" evidence="3">
    <location>
        <begin position="1"/>
        <end position="32"/>
    </location>
</feature>
<keyword evidence="3" id="KW-0732">Signal</keyword>
<keyword evidence="2" id="KW-0812">Transmembrane</keyword>
<protein>
    <submittedName>
        <fullName evidence="5">Bacterial Ig-like domain-containing protein</fullName>
    </submittedName>
</protein>
<evidence type="ECO:0000256" key="2">
    <source>
        <dbReference type="SAM" id="Phobius"/>
    </source>
</evidence>
<accession>A0A938WY38</accession>
<feature type="region of interest" description="Disordered" evidence="1">
    <location>
        <begin position="1459"/>
        <end position="1481"/>
    </location>
</feature>
<dbReference type="InterPro" id="IPR022038">
    <property type="entry name" value="Ig-like_bact"/>
</dbReference>
<feature type="chain" id="PRO_5038094656" evidence="3">
    <location>
        <begin position="33"/>
        <end position="1511"/>
    </location>
</feature>
<proteinExistence type="predicted"/>
<reference evidence="5" key="1">
    <citation type="submission" date="2020-08" db="EMBL/GenBank/DDBJ databases">
        <authorList>
            <person name="Cejkova D."/>
            <person name="Kubasova T."/>
            <person name="Jahodarova E."/>
            <person name="Rychlik I."/>
        </authorList>
    </citation>
    <scope>NUCLEOTIDE SEQUENCE</scope>
    <source>
        <strain evidence="5">An836</strain>
    </source>
</reference>
<dbReference type="InterPro" id="IPR000421">
    <property type="entry name" value="FA58C"/>
</dbReference>